<dbReference type="Pfam" id="PF00012">
    <property type="entry name" value="HSP70"/>
    <property type="match status" value="1"/>
</dbReference>
<keyword evidence="3" id="KW-0143">Chaperone</keyword>
<keyword evidence="2" id="KW-0067">ATP-binding</keyword>
<comment type="caution">
    <text evidence="5">The sequence shown here is derived from an EMBL/GenBank/DDBJ whole genome shotgun (WGS) entry which is preliminary data.</text>
</comment>
<evidence type="ECO:0000313" key="6">
    <source>
        <dbReference type="Proteomes" id="UP000272729"/>
    </source>
</evidence>
<name>A0A495XCB9_9PSEU</name>
<evidence type="ECO:0000256" key="4">
    <source>
        <dbReference type="SAM" id="MobiDB-lite"/>
    </source>
</evidence>
<proteinExistence type="predicted"/>
<dbReference type="GO" id="GO:0005524">
    <property type="term" value="F:ATP binding"/>
    <property type="evidence" value="ECO:0007669"/>
    <property type="project" value="UniProtKB-KW"/>
</dbReference>
<dbReference type="RefSeq" id="WP_121223338.1">
    <property type="nucleotide sequence ID" value="NZ_JBIUBA010000012.1"/>
</dbReference>
<feature type="compositionally biased region" description="Basic and acidic residues" evidence="4">
    <location>
        <begin position="408"/>
        <end position="419"/>
    </location>
</feature>
<keyword evidence="1" id="KW-0547">Nucleotide-binding</keyword>
<evidence type="ECO:0000256" key="2">
    <source>
        <dbReference type="ARBA" id="ARBA00022840"/>
    </source>
</evidence>
<dbReference type="Gene3D" id="3.90.640.10">
    <property type="entry name" value="Actin, Chain A, domain 4"/>
    <property type="match status" value="1"/>
</dbReference>
<feature type="region of interest" description="Disordered" evidence="4">
    <location>
        <begin position="367"/>
        <end position="419"/>
    </location>
</feature>
<dbReference type="EMBL" id="RBXR01000001">
    <property type="protein sequence ID" value="RKT70936.1"/>
    <property type="molecule type" value="Genomic_DNA"/>
</dbReference>
<organism evidence="5 6">
    <name type="scientific">Saccharothrix variisporea</name>
    <dbReference type="NCBI Taxonomy" id="543527"/>
    <lineage>
        <taxon>Bacteria</taxon>
        <taxon>Bacillati</taxon>
        <taxon>Actinomycetota</taxon>
        <taxon>Actinomycetes</taxon>
        <taxon>Pseudonocardiales</taxon>
        <taxon>Pseudonocardiaceae</taxon>
        <taxon>Saccharothrix</taxon>
    </lineage>
</organism>
<accession>A0A495XCB9</accession>
<dbReference type="AlphaFoldDB" id="A0A495XCB9"/>
<dbReference type="Gene3D" id="3.30.420.40">
    <property type="match status" value="2"/>
</dbReference>
<dbReference type="SUPFAM" id="SSF53067">
    <property type="entry name" value="Actin-like ATPase domain"/>
    <property type="match status" value="2"/>
</dbReference>
<gene>
    <name evidence="5" type="ORF">DFJ66_4213</name>
</gene>
<dbReference type="PANTHER" id="PTHR19375">
    <property type="entry name" value="HEAT SHOCK PROTEIN 70KDA"/>
    <property type="match status" value="1"/>
</dbReference>
<dbReference type="InterPro" id="IPR043129">
    <property type="entry name" value="ATPase_NBD"/>
</dbReference>
<evidence type="ECO:0000313" key="5">
    <source>
        <dbReference type="EMBL" id="RKT70936.1"/>
    </source>
</evidence>
<dbReference type="OrthoDB" id="9766019at2"/>
<evidence type="ECO:0000256" key="1">
    <source>
        <dbReference type="ARBA" id="ARBA00022741"/>
    </source>
</evidence>
<dbReference type="GO" id="GO:0140662">
    <property type="term" value="F:ATP-dependent protein folding chaperone"/>
    <property type="evidence" value="ECO:0007669"/>
    <property type="project" value="InterPro"/>
</dbReference>
<dbReference type="PRINTS" id="PR00301">
    <property type="entry name" value="HEATSHOCK70"/>
</dbReference>
<evidence type="ECO:0000256" key="3">
    <source>
        <dbReference type="ARBA" id="ARBA00023186"/>
    </source>
</evidence>
<sequence length="419" mass="44288">MPYVLGVDVGTTRTAAALCRLGGTGRAEPEVVGLGGPGGGVASSLQLTADGTFAVGEPGDPRWTATGFAARVGDGVPVVLGAEPFTAEELTALMVSWVAGQVAAREGEPAERIVLSHPVGWGVHHKGLMHQALRVMGLENVTLLAEPLAAAAGHAFARGPVGVFAMGSHAFSAAVVRPFEVVSWAESPDQDTGVDFDDLVFGHVKTELGRAFAELDPQDPRTRGLYGRLRRDCEAAKRVLSGTFETVIPVHLPSGRVDVPLSRAKFDELIRSSVEHAVSVFERVVRGTALEATVLVGGSTRIPLISSLLPGRVVFEAAPETTAVKGAALAGRHMLLGPDDNEPIETSVLVRDDDPLLRFPVGDMDVPDADFTAPPPRPPIDITPLDLPERRSVQRLVRSLAVTGGQRRSRDAHDQEDGR</sequence>
<reference evidence="5 6" key="1">
    <citation type="submission" date="2018-10" db="EMBL/GenBank/DDBJ databases">
        <title>Sequencing the genomes of 1000 actinobacteria strains.</title>
        <authorList>
            <person name="Klenk H.-P."/>
        </authorList>
    </citation>
    <scope>NUCLEOTIDE SEQUENCE [LARGE SCALE GENOMIC DNA]</scope>
    <source>
        <strain evidence="5 6">DSM 43911</strain>
    </source>
</reference>
<dbReference type="InterPro" id="IPR013126">
    <property type="entry name" value="Hsp_70_fam"/>
</dbReference>
<dbReference type="Proteomes" id="UP000272729">
    <property type="component" value="Unassembled WGS sequence"/>
</dbReference>
<protein>
    <submittedName>
        <fullName evidence="5">Hsp70 protein</fullName>
    </submittedName>
</protein>
<keyword evidence="6" id="KW-1185">Reference proteome</keyword>